<reference evidence="1 2" key="1">
    <citation type="journal article" date="2021" name="Nat. Commun.">
        <title>Genetic determinants of endophytism in the Arabidopsis root mycobiome.</title>
        <authorList>
            <person name="Mesny F."/>
            <person name="Miyauchi S."/>
            <person name="Thiergart T."/>
            <person name="Pickel B."/>
            <person name="Atanasova L."/>
            <person name="Karlsson M."/>
            <person name="Huettel B."/>
            <person name="Barry K.W."/>
            <person name="Haridas S."/>
            <person name="Chen C."/>
            <person name="Bauer D."/>
            <person name="Andreopoulos W."/>
            <person name="Pangilinan J."/>
            <person name="LaButti K."/>
            <person name="Riley R."/>
            <person name="Lipzen A."/>
            <person name="Clum A."/>
            <person name="Drula E."/>
            <person name="Henrissat B."/>
            <person name="Kohler A."/>
            <person name="Grigoriev I.V."/>
            <person name="Martin F.M."/>
            <person name="Hacquard S."/>
        </authorList>
    </citation>
    <scope>NUCLEOTIDE SEQUENCE [LARGE SCALE GENOMIC DNA]</scope>
    <source>
        <strain evidence="1 2">MPI-CAGE-CH-0241</strain>
    </source>
</reference>
<keyword evidence="2" id="KW-1185">Reference proteome</keyword>
<proteinExistence type="predicted"/>
<dbReference type="Proteomes" id="UP000777438">
    <property type="component" value="Unassembled WGS sequence"/>
</dbReference>
<dbReference type="OrthoDB" id="5100034at2759"/>
<evidence type="ECO:0000313" key="2">
    <source>
        <dbReference type="Proteomes" id="UP000777438"/>
    </source>
</evidence>
<gene>
    <name evidence="1" type="ORF">B0T10DRAFT_258851</name>
</gene>
<dbReference type="EMBL" id="JAGPYM010000005">
    <property type="protein sequence ID" value="KAH6894713.1"/>
    <property type="molecule type" value="Genomic_DNA"/>
</dbReference>
<name>A0A9P8WDF5_9HYPO</name>
<dbReference type="AlphaFoldDB" id="A0A9P8WDF5"/>
<organism evidence="1 2">
    <name type="scientific">Thelonectria olida</name>
    <dbReference type="NCBI Taxonomy" id="1576542"/>
    <lineage>
        <taxon>Eukaryota</taxon>
        <taxon>Fungi</taxon>
        <taxon>Dikarya</taxon>
        <taxon>Ascomycota</taxon>
        <taxon>Pezizomycotina</taxon>
        <taxon>Sordariomycetes</taxon>
        <taxon>Hypocreomycetidae</taxon>
        <taxon>Hypocreales</taxon>
        <taxon>Nectriaceae</taxon>
        <taxon>Thelonectria</taxon>
    </lineage>
</organism>
<sequence>MAEAGNRKFAISIVRLSFQQSAQSKIDVSPQWYKTMDRITKEANFRYVARGEGVDDACDIMLLVGWTHGTQPSAAFLPQSPAASAGHGNLDAVFAPLLPFLSQRPRVRTLWHTYERANANLLTTSFRGRGFNDPIMEFMTIRGPPGVVGPEVKAIESTLSEFWERREMSRFDEDVYRDTFDGVLLASLDDGLDAHETPSEPGATTFVIFLKWSSREGRAEFQDPTISDPTIGPAQANYPIDFWREQVAKPLQRLVEEGATISSWDYHKAKLATDKRGSQLVANASDIW</sequence>
<evidence type="ECO:0000313" key="1">
    <source>
        <dbReference type="EMBL" id="KAH6894713.1"/>
    </source>
</evidence>
<comment type="caution">
    <text evidence="1">The sequence shown here is derived from an EMBL/GenBank/DDBJ whole genome shotgun (WGS) entry which is preliminary data.</text>
</comment>
<protein>
    <submittedName>
        <fullName evidence="1">Uncharacterized protein</fullName>
    </submittedName>
</protein>
<accession>A0A9P8WDF5</accession>